<gene>
    <name evidence="3" type="ORF">FDP41_008936</name>
</gene>
<dbReference type="GeneID" id="68116153"/>
<dbReference type="InterPro" id="IPR000477">
    <property type="entry name" value="RT_dom"/>
</dbReference>
<organism evidence="3 4">
    <name type="scientific">Naegleria fowleri</name>
    <name type="common">Brain eating amoeba</name>
    <dbReference type="NCBI Taxonomy" id="5763"/>
    <lineage>
        <taxon>Eukaryota</taxon>
        <taxon>Discoba</taxon>
        <taxon>Heterolobosea</taxon>
        <taxon>Tetramitia</taxon>
        <taxon>Eutetramitia</taxon>
        <taxon>Vahlkampfiidae</taxon>
        <taxon>Naegleria</taxon>
    </lineage>
</organism>
<dbReference type="PROSITE" id="PS50878">
    <property type="entry name" value="RT_POL"/>
    <property type="match status" value="1"/>
</dbReference>
<dbReference type="EMBL" id="VFQX01000066">
    <property type="protein sequence ID" value="KAF0972687.1"/>
    <property type="molecule type" value="Genomic_DNA"/>
</dbReference>
<dbReference type="CDD" id="cd01650">
    <property type="entry name" value="RT_nLTR_like"/>
    <property type="match status" value="1"/>
</dbReference>
<proteinExistence type="predicted"/>
<evidence type="ECO:0000259" key="1">
    <source>
        <dbReference type="PROSITE" id="PS50878"/>
    </source>
</evidence>
<dbReference type="AlphaFoldDB" id="A0A6A5B3Q8"/>
<comment type="caution">
    <text evidence="3">The sequence shown here is derived from an EMBL/GenBank/DDBJ whole genome shotgun (WGS) entry which is preliminary data.</text>
</comment>
<dbReference type="InterPro" id="IPR043502">
    <property type="entry name" value="DNA/RNA_pol_sf"/>
</dbReference>
<feature type="domain" description="Reverse transcriptase" evidence="1">
    <location>
        <begin position="418"/>
        <end position="673"/>
    </location>
</feature>
<dbReference type="Gene3D" id="3.30.420.10">
    <property type="entry name" value="Ribonuclease H-like superfamily/Ribonuclease H"/>
    <property type="match status" value="1"/>
</dbReference>
<evidence type="ECO:0000313" key="3">
    <source>
        <dbReference type="EMBL" id="KAF0972687.1"/>
    </source>
</evidence>
<dbReference type="VEuPathDB" id="AmoebaDB:FDP41_008936"/>
<dbReference type="InterPro" id="IPR036691">
    <property type="entry name" value="Endo/exonu/phosph_ase_sf"/>
</dbReference>
<dbReference type="InterPro" id="IPR005135">
    <property type="entry name" value="Endo/exonuclease/phosphatase"/>
</dbReference>
<dbReference type="Pfam" id="PF00075">
    <property type="entry name" value="RNase_H"/>
    <property type="match status" value="1"/>
</dbReference>
<evidence type="ECO:0000259" key="2">
    <source>
        <dbReference type="PROSITE" id="PS50879"/>
    </source>
</evidence>
<dbReference type="InterPro" id="IPR036397">
    <property type="entry name" value="RNaseH_sf"/>
</dbReference>
<dbReference type="CDD" id="cd09276">
    <property type="entry name" value="Rnase_HI_RT_non_LTR"/>
    <property type="match status" value="1"/>
</dbReference>
<evidence type="ECO:0000313" key="4">
    <source>
        <dbReference type="Proteomes" id="UP000444721"/>
    </source>
</evidence>
<dbReference type="PANTHER" id="PTHR19446">
    <property type="entry name" value="REVERSE TRANSCRIPTASES"/>
    <property type="match status" value="1"/>
</dbReference>
<dbReference type="Gene3D" id="3.60.10.10">
    <property type="entry name" value="Endonuclease/exonuclease/phosphatase"/>
    <property type="match status" value="1"/>
</dbReference>
<dbReference type="VEuPathDB" id="AmoebaDB:NF0102840"/>
<dbReference type="Proteomes" id="UP000444721">
    <property type="component" value="Unassembled WGS sequence"/>
</dbReference>
<dbReference type="GO" id="GO:0004523">
    <property type="term" value="F:RNA-DNA hybrid ribonuclease activity"/>
    <property type="evidence" value="ECO:0007669"/>
    <property type="project" value="InterPro"/>
</dbReference>
<dbReference type="InterPro" id="IPR002156">
    <property type="entry name" value="RNaseH_domain"/>
</dbReference>
<name>A0A6A5B3Q8_NAEFO</name>
<dbReference type="SUPFAM" id="SSF56672">
    <property type="entry name" value="DNA/RNA polymerases"/>
    <property type="match status" value="1"/>
</dbReference>
<protein>
    <recommendedName>
        <fullName evidence="5">Reverse transcriptase domain-containing protein</fullName>
    </recommendedName>
</protein>
<dbReference type="VEuPathDB" id="AmoebaDB:NfTy_047550"/>
<dbReference type="RefSeq" id="XP_044557401.1">
    <property type="nucleotide sequence ID" value="XM_044712841.1"/>
</dbReference>
<accession>A0A6A5B3Q8</accession>
<dbReference type="Pfam" id="PF00078">
    <property type="entry name" value="RVT_1"/>
    <property type="match status" value="1"/>
</dbReference>
<dbReference type="SUPFAM" id="SSF56219">
    <property type="entry name" value="DNase I-like"/>
    <property type="match status" value="1"/>
</dbReference>
<sequence>MSITETHLKTYEDQKEAYNKGNGSIFFNSLFGARKAQKGTALFHILNNKRKRFISNENLIQGKLQWTRFFSRNKPINIITVYASSDGEDDDEIINIIIHLLLKCENEFNIVLGDFNINTRKPQNSREKEWKELIECFQLKELIIPENYTYVRKVINSVQKSRPDHIFVSNNIRIIREVILPPISKNDHLPFYIDIELETDYCWRNFISRKDMNQISTTLNESHYDSFDALQKDISEMVNKFSFKDDKTNLKYINTINKKEIKTKEIELLHLVTQGKGQNIEEIEKLRNNIKVLYKETGADIKAKLSENFNKHDSSMIYQFDKHLKEKSIDWKNIQFSEEEIVHHFETKFTSVSKSSDFENPPSTVKKGPKIPQISLKTIKEAISRMKSNTPGLDSISFQIIRNLKDEHLQLIADQFENCIQQGNIPEEWKSGWVKLLPKRDIQKLNDIRPITILPIYYRILFNIIAYELRQWASKHINLRQQAFISHRNTMNHGLLLSSLAKKNKSSFLLVNLDIEGAYDSVEDHIIEKALTHCKFPDELKTFILNSYKSQILQLEIDHHLSRPFTKTRGIPQGCPLAPLIYDCITQLIIDKCIQQWKISIKPTKLNINDIGLLCFADDINLVSNRYCNYNERLDNISKWLGQLSLKINPSKSMATTLPTKSKMKPMIDGTIIPRFKNLRVLGHYPWDDSTLNEDIEKRILQFQLSLKYIPLKRMEITNIKKVIFAKCTSLFTHILRTNYIPESLVDRINIEVRKAIRKKIFMHNASPTNYFHLPITYGGLGIPRFDIFADEIRIKTALYLINNDNELLREVYSEGIKHENSIFKEMNRSMKKYKIRPQQFNNDEIFPKLKGKNFTIYTDGSNLNNSTGFGFTAKVNNSQETQDFSYKINSEYSHNVAELSAILTSLKILPPKSKAKIHTDSEISIHVLKNKAYNGIFNCFKHEYQQVIQQSNLNIQLIKVKGHVNKGNIKADELAKKGAQEHNYFDIKKLFSNQTILATSNTIIFDIKKSIQKKRYDVMFSQFDRDNSSLHLTKNWSSINLKFIKSKIDTNTKWSIWRNLTSNHIKQHKERQCAHCKCPGTLKHFIYYCPNTQCFRDFFYTKFLDITSMQCILNDYQESRYCERRKVFIIHHDGVMIRDTQMPNFKNLPNIYQNWPEIQTILTLLVGKCHTKYYENSRFKKPIQKQTPILTDLPAPVVLTIN</sequence>
<dbReference type="Pfam" id="PF14529">
    <property type="entry name" value="Exo_endo_phos_2"/>
    <property type="match status" value="1"/>
</dbReference>
<evidence type="ECO:0008006" key="5">
    <source>
        <dbReference type="Google" id="ProtNLM"/>
    </source>
</evidence>
<dbReference type="GO" id="GO:0003676">
    <property type="term" value="F:nucleic acid binding"/>
    <property type="evidence" value="ECO:0007669"/>
    <property type="project" value="InterPro"/>
</dbReference>
<dbReference type="VEuPathDB" id="AmoebaDB:NF0132420"/>
<dbReference type="OrthoDB" id="8067603at2759"/>
<feature type="domain" description="RNase H type-1" evidence="2">
    <location>
        <begin position="851"/>
        <end position="981"/>
    </location>
</feature>
<dbReference type="InterPro" id="IPR012337">
    <property type="entry name" value="RNaseH-like_sf"/>
</dbReference>
<keyword evidence="4" id="KW-1185">Reference proteome</keyword>
<dbReference type="SUPFAM" id="SSF53098">
    <property type="entry name" value="Ribonuclease H-like"/>
    <property type="match status" value="1"/>
</dbReference>
<dbReference type="PROSITE" id="PS50879">
    <property type="entry name" value="RNASE_H_1"/>
    <property type="match status" value="1"/>
</dbReference>
<reference evidence="3 4" key="1">
    <citation type="journal article" date="2019" name="Sci. Rep.">
        <title>Nanopore sequencing improves the draft genome of the human pathogenic amoeba Naegleria fowleri.</title>
        <authorList>
            <person name="Liechti N."/>
            <person name="Schurch N."/>
            <person name="Bruggmann R."/>
            <person name="Wittwer M."/>
        </authorList>
    </citation>
    <scope>NUCLEOTIDE SEQUENCE [LARGE SCALE GENOMIC DNA]</scope>
    <source>
        <strain evidence="3 4">ATCC 30894</strain>
    </source>
</reference>